<organism evidence="1 2">
    <name type="scientific">Rhodopirellula europaea 6C</name>
    <dbReference type="NCBI Taxonomy" id="1263867"/>
    <lineage>
        <taxon>Bacteria</taxon>
        <taxon>Pseudomonadati</taxon>
        <taxon>Planctomycetota</taxon>
        <taxon>Planctomycetia</taxon>
        <taxon>Pirellulales</taxon>
        <taxon>Pirellulaceae</taxon>
        <taxon>Rhodopirellula</taxon>
    </lineage>
</organism>
<evidence type="ECO:0000313" key="2">
    <source>
        <dbReference type="Proteomes" id="UP000011529"/>
    </source>
</evidence>
<sequence length="112" mass="12963">MAVSNEVFVYRWSLSFDAMSNWVQIVTDVRAELGLGDCVTMPKSAYRIIAKRCGPDEIADVKQRLSEISVALEDVPDWDGDVSDDIYRAKELFQAVLDYAEQRARRSWWKIW</sequence>
<comment type="caution">
    <text evidence="1">The sequence shown here is derived from an EMBL/GenBank/DDBJ whole genome shotgun (WGS) entry which is preliminary data.</text>
</comment>
<proteinExistence type="predicted"/>
<dbReference type="EMBL" id="ANMO01000214">
    <property type="protein sequence ID" value="EMB14597.1"/>
    <property type="molecule type" value="Genomic_DNA"/>
</dbReference>
<reference evidence="1" key="1">
    <citation type="submission" date="2012-11" db="EMBL/GenBank/DDBJ databases">
        <title>Permanent draft genomes of Rhodopirellula europaea strain SH398 and 6C.</title>
        <authorList>
            <person name="Richter M."/>
            <person name="Richter-Heitmann T."/>
            <person name="Frank C."/>
            <person name="Harder J."/>
            <person name="Glockner F.O."/>
        </authorList>
    </citation>
    <scope>NUCLEOTIDE SEQUENCE</scope>
    <source>
        <strain evidence="1">6C</strain>
    </source>
</reference>
<accession>M2APE8</accession>
<dbReference type="AlphaFoldDB" id="M2APE8"/>
<evidence type="ECO:0000313" key="1">
    <source>
        <dbReference type="EMBL" id="EMB14597.1"/>
    </source>
</evidence>
<gene>
    <name evidence="1" type="ORF">RE6C_04673</name>
</gene>
<reference evidence="1" key="2">
    <citation type="journal article" date="2013" name="Mar. Genomics">
        <title>Expression of sulfatases in Rhodopirellula baltica and the diversity of sulfatases in the genus Rhodopirellula.</title>
        <authorList>
            <person name="Wegner C.E."/>
            <person name="Richter-Heitmann T."/>
            <person name="Klindworth A."/>
            <person name="Klockow C."/>
            <person name="Richter M."/>
            <person name="Achstetter T."/>
            <person name="Glockner F.O."/>
            <person name="Harder J."/>
        </authorList>
    </citation>
    <scope>NUCLEOTIDE SEQUENCE [LARGE SCALE GENOMIC DNA]</scope>
    <source>
        <strain evidence="1">6C</strain>
    </source>
</reference>
<name>M2APE8_9BACT</name>
<dbReference type="PATRIC" id="fig|1263867.3.peg.5013"/>
<dbReference type="Proteomes" id="UP000011529">
    <property type="component" value="Unassembled WGS sequence"/>
</dbReference>
<protein>
    <submittedName>
        <fullName evidence="1">Uncharacterized protein</fullName>
    </submittedName>
</protein>
<keyword evidence="2" id="KW-1185">Reference proteome</keyword>